<evidence type="ECO:0000256" key="6">
    <source>
        <dbReference type="ARBA" id="ARBA00022737"/>
    </source>
</evidence>
<comment type="subcellular location">
    <subcellularLocation>
        <location evidence="1">Membrane</location>
        <topology evidence="1">Single-pass membrane protein</topology>
    </subcellularLocation>
</comment>
<dbReference type="SUPFAM" id="SSF52058">
    <property type="entry name" value="L domain-like"/>
    <property type="match status" value="2"/>
</dbReference>
<evidence type="ECO:0000256" key="9">
    <source>
        <dbReference type="ARBA" id="ARBA00023180"/>
    </source>
</evidence>
<evidence type="ECO:0000256" key="4">
    <source>
        <dbReference type="ARBA" id="ARBA00022692"/>
    </source>
</evidence>
<reference evidence="11 12" key="1">
    <citation type="journal article" date="2017" name="Genome Biol.">
        <title>New reference genome sequences of hot pepper reveal the massive evolution of plant disease-resistance genes by retroduplication.</title>
        <authorList>
            <person name="Kim S."/>
            <person name="Park J."/>
            <person name="Yeom S.I."/>
            <person name="Kim Y.M."/>
            <person name="Seo E."/>
            <person name="Kim K.T."/>
            <person name="Kim M.S."/>
            <person name="Lee J.M."/>
            <person name="Cheong K."/>
            <person name="Shin H.S."/>
            <person name="Kim S.B."/>
            <person name="Han K."/>
            <person name="Lee J."/>
            <person name="Park M."/>
            <person name="Lee H.A."/>
            <person name="Lee H.Y."/>
            <person name="Lee Y."/>
            <person name="Oh S."/>
            <person name="Lee J.H."/>
            <person name="Choi E."/>
            <person name="Choi E."/>
            <person name="Lee S.E."/>
            <person name="Jeon J."/>
            <person name="Kim H."/>
            <person name="Choi G."/>
            <person name="Song H."/>
            <person name="Lee J."/>
            <person name="Lee S.C."/>
            <person name="Kwon J.K."/>
            <person name="Lee H.Y."/>
            <person name="Koo N."/>
            <person name="Hong Y."/>
            <person name="Kim R.W."/>
            <person name="Kang W.H."/>
            <person name="Huh J.H."/>
            <person name="Kang B.C."/>
            <person name="Yang T.J."/>
            <person name="Lee Y.H."/>
            <person name="Bennetzen J.L."/>
            <person name="Choi D."/>
        </authorList>
    </citation>
    <scope>NUCLEOTIDE SEQUENCE [LARGE SCALE GENOMIC DNA]</scope>
    <source>
        <strain evidence="12">cv. PBC81</strain>
    </source>
</reference>
<evidence type="ECO:0000256" key="10">
    <source>
        <dbReference type="SAM" id="Phobius"/>
    </source>
</evidence>
<dbReference type="GO" id="GO:0006952">
    <property type="term" value="P:defense response"/>
    <property type="evidence" value="ECO:0007669"/>
    <property type="project" value="UniProtKB-ARBA"/>
</dbReference>
<dbReference type="GO" id="GO:0051707">
    <property type="term" value="P:response to other organism"/>
    <property type="evidence" value="ECO:0007669"/>
    <property type="project" value="UniProtKB-ARBA"/>
</dbReference>
<dbReference type="FunFam" id="3.80.10.10:FF:000111">
    <property type="entry name" value="LRR receptor-like serine/threonine-protein kinase ERECTA"/>
    <property type="match status" value="1"/>
</dbReference>
<evidence type="ECO:0008006" key="13">
    <source>
        <dbReference type="Google" id="ProtNLM"/>
    </source>
</evidence>
<dbReference type="InterPro" id="IPR032675">
    <property type="entry name" value="LRR_dom_sf"/>
</dbReference>
<keyword evidence="4 10" id="KW-0812">Transmembrane</keyword>
<gene>
    <name evidence="11" type="ORF">CQW23_32861</name>
</gene>
<dbReference type="SUPFAM" id="SSF52047">
    <property type="entry name" value="RNI-like"/>
    <property type="match status" value="1"/>
</dbReference>
<evidence type="ECO:0000256" key="5">
    <source>
        <dbReference type="ARBA" id="ARBA00022729"/>
    </source>
</evidence>
<organism evidence="11 12">
    <name type="scientific">Capsicum baccatum</name>
    <name type="common">Peruvian pepper</name>
    <dbReference type="NCBI Taxonomy" id="33114"/>
    <lineage>
        <taxon>Eukaryota</taxon>
        <taxon>Viridiplantae</taxon>
        <taxon>Streptophyta</taxon>
        <taxon>Embryophyta</taxon>
        <taxon>Tracheophyta</taxon>
        <taxon>Spermatophyta</taxon>
        <taxon>Magnoliopsida</taxon>
        <taxon>eudicotyledons</taxon>
        <taxon>Gunneridae</taxon>
        <taxon>Pentapetalae</taxon>
        <taxon>asterids</taxon>
        <taxon>lamiids</taxon>
        <taxon>Solanales</taxon>
        <taxon>Solanaceae</taxon>
        <taxon>Solanoideae</taxon>
        <taxon>Capsiceae</taxon>
        <taxon>Capsicum</taxon>
    </lineage>
</organism>
<evidence type="ECO:0000256" key="1">
    <source>
        <dbReference type="ARBA" id="ARBA00004167"/>
    </source>
</evidence>
<sequence>MYNNYLLDQFIGLCDLKYLEELSLSRNKIIGRLPACLGNLTFLRVIDLTDNQFTGNIASSTLSSLLSLEYLLLAYNNVEIPISFESFANHSKLKFVTAENNSVILQTNSISWIPKFQLEALTLSNCSQIPSFLHYQLHLRLLGLSRCNIGGDFPNWLLQNNSRLGEVYLDGNEFTGSLQLPFLPNLEALDISNNKIQGELPSNIGSIFPKLSGLIMSNNMLEGLFPSNFGDMEDLSWLDLSYNKLKGELPTGLARKGSKLYLLRLSNNLLDGEIFPVLANINNLHYLYLDGNNFSGPIPQTLVTAPFLSSLDLSDNNFAFQYLKHVHLSKNKLQGEFNMFSNSSYLKLLDLRENNFSGSIPKWLGSTFDITILLLKGNCLQGIIPPLLCHATHLRMLDISHNNLSGPIPHCLGNITQQAPITVELPYRIFRYVGFEKFGGDSLINIEYSMESFNLNIYARFIAVFTTKYNTYSYEGGILSYMSGVDLSCNQLSGEIPKELGNLTEIHGLNLSHNHLTGAIPSEFSNLQNIESLDQSYNNLTGRIPTQLLKLTTLEVFTVAHNNLMGRTPQRSAQFATFNESSYEGNPFLCGLPLNISCTESKEIPIYPPAPNFCEDDASFLDMESFYIAFLVAYANVVVAVVVVLWVNPYWRNVWFYFVESFMYSCYDFFASKRSI</sequence>
<dbReference type="PANTHER" id="PTHR48062">
    <property type="entry name" value="RECEPTOR-LIKE PROTEIN 14"/>
    <property type="match status" value="1"/>
</dbReference>
<keyword evidence="6" id="KW-0677">Repeat</keyword>
<dbReference type="Gene3D" id="3.80.10.10">
    <property type="entry name" value="Ribonuclease Inhibitor"/>
    <property type="match status" value="2"/>
</dbReference>
<protein>
    <recommendedName>
        <fullName evidence="13">LRR receptor-like serine/threonine-protein kinase GSO1</fullName>
    </recommendedName>
</protein>
<dbReference type="Pfam" id="PF13855">
    <property type="entry name" value="LRR_8"/>
    <property type="match status" value="1"/>
</dbReference>
<evidence type="ECO:0000313" key="11">
    <source>
        <dbReference type="EMBL" id="PHT27544.1"/>
    </source>
</evidence>
<dbReference type="OrthoDB" id="4691307at2759"/>
<dbReference type="PANTHER" id="PTHR48062:SF55">
    <property type="entry name" value="LEUCINE-RICH REPEAT-CONTAINING N-TERMINAL PLANT-TYPE DOMAIN-CONTAINING PROTEIN"/>
    <property type="match status" value="1"/>
</dbReference>
<evidence type="ECO:0000256" key="8">
    <source>
        <dbReference type="ARBA" id="ARBA00023136"/>
    </source>
</evidence>
<dbReference type="InterPro" id="IPR051502">
    <property type="entry name" value="RLP_Defense_Trigger"/>
</dbReference>
<evidence type="ECO:0000313" key="12">
    <source>
        <dbReference type="Proteomes" id="UP000224567"/>
    </source>
</evidence>
<name>A0A2G2V3I9_CAPBA</name>
<keyword evidence="12" id="KW-1185">Reference proteome</keyword>
<dbReference type="GO" id="GO:0016020">
    <property type="term" value="C:membrane"/>
    <property type="evidence" value="ECO:0007669"/>
    <property type="project" value="UniProtKB-SubCell"/>
</dbReference>
<dbReference type="InterPro" id="IPR003591">
    <property type="entry name" value="Leu-rich_rpt_typical-subtyp"/>
</dbReference>
<keyword evidence="3" id="KW-0433">Leucine-rich repeat</keyword>
<keyword evidence="5" id="KW-0732">Signal</keyword>
<reference evidence="12" key="2">
    <citation type="journal article" date="2017" name="J. Anim. Genet.">
        <title>Multiple reference genome sequences of hot pepper reveal the massive evolution of plant disease resistance genes by retroduplication.</title>
        <authorList>
            <person name="Kim S."/>
            <person name="Park J."/>
            <person name="Yeom S.-I."/>
            <person name="Kim Y.-M."/>
            <person name="Seo E."/>
            <person name="Kim K.-T."/>
            <person name="Kim M.-S."/>
            <person name="Lee J.M."/>
            <person name="Cheong K."/>
            <person name="Shin H.-S."/>
            <person name="Kim S.-B."/>
            <person name="Han K."/>
            <person name="Lee J."/>
            <person name="Park M."/>
            <person name="Lee H.-A."/>
            <person name="Lee H.-Y."/>
            <person name="Lee Y."/>
            <person name="Oh S."/>
            <person name="Lee J.H."/>
            <person name="Choi E."/>
            <person name="Choi E."/>
            <person name="Lee S.E."/>
            <person name="Jeon J."/>
            <person name="Kim H."/>
            <person name="Choi G."/>
            <person name="Song H."/>
            <person name="Lee J."/>
            <person name="Lee S.-C."/>
            <person name="Kwon J.-K."/>
            <person name="Lee H.-Y."/>
            <person name="Koo N."/>
            <person name="Hong Y."/>
            <person name="Kim R.W."/>
            <person name="Kang W.-H."/>
            <person name="Huh J.H."/>
            <person name="Kang B.-C."/>
            <person name="Yang T.-J."/>
            <person name="Lee Y.-H."/>
            <person name="Bennetzen J.L."/>
            <person name="Choi D."/>
        </authorList>
    </citation>
    <scope>NUCLEOTIDE SEQUENCE [LARGE SCALE GENOMIC DNA]</scope>
    <source>
        <strain evidence="12">cv. PBC81</strain>
    </source>
</reference>
<evidence type="ECO:0000256" key="3">
    <source>
        <dbReference type="ARBA" id="ARBA00022614"/>
    </source>
</evidence>
<dbReference type="SMART" id="SM00369">
    <property type="entry name" value="LRR_TYP"/>
    <property type="match status" value="4"/>
</dbReference>
<dbReference type="Proteomes" id="UP000224567">
    <property type="component" value="Unassembled WGS sequence"/>
</dbReference>
<comment type="caution">
    <text evidence="11">The sequence shown here is derived from an EMBL/GenBank/DDBJ whole genome shotgun (WGS) entry which is preliminary data.</text>
</comment>
<comment type="similarity">
    <text evidence="2">Belongs to the RLP family.</text>
</comment>
<keyword evidence="9" id="KW-0325">Glycoprotein</keyword>
<feature type="transmembrane region" description="Helical" evidence="10">
    <location>
        <begin position="654"/>
        <end position="671"/>
    </location>
</feature>
<accession>A0A2G2V3I9</accession>
<keyword evidence="7 10" id="KW-1133">Transmembrane helix</keyword>
<dbReference type="AlphaFoldDB" id="A0A2G2V3I9"/>
<evidence type="ECO:0000256" key="2">
    <source>
        <dbReference type="ARBA" id="ARBA00009592"/>
    </source>
</evidence>
<evidence type="ECO:0000256" key="7">
    <source>
        <dbReference type="ARBA" id="ARBA00022989"/>
    </source>
</evidence>
<keyword evidence="8 10" id="KW-0472">Membrane</keyword>
<dbReference type="EMBL" id="MLFT02000389">
    <property type="protein sequence ID" value="PHT27544.1"/>
    <property type="molecule type" value="Genomic_DNA"/>
</dbReference>
<dbReference type="Pfam" id="PF00560">
    <property type="entry name" value="LRR_1"/>
    <property type="match status" value="6"/>
</dbReference>
<feature type="transmembrane region" description="Helical" evidence="10">
    <location>
        <begin position="626"/>
        <end position="648"/>
    </location>
</feature>
<dbReference type="InterPro" id="IPR001611">
    <property type="entry name" value="Leu-rich_rpt"/>
</dbReference>
<dbReference type="FunFam" id="3.80.10.10:FF:000041">
    <property type="entry name" value="LRR receptor-like serine/threonine-protein kinase ERECTA"/>
    <property type="match status" value="2"/>
</dbReference>
<proteinExistence type="inferred from homology"/>